<evidence type="ECO:0000256" key="1">
    <source>
        <dbReference type="SAM" id="MobiDB-lite"/>
    </source>
</evidence>
<keyword evidence="3" id="KW-1185">Reference proteome</keyword>
<dbReference type="RefSeq" id="WP_378290819.1">
    <property type="nucleotide sequence ID" value="NZ_JBHSON010000117.1"/>
</dbReference>
<sequence length="286" mass="31623">MTQQPGTPPPAMDFTDRLRASGLSLWELGDLLGIHPHYLRGQQPDLHERSVTVLIEICRRLDAHPTDLVPALEGILRNQRRTAPASREPDIDQDARTVLTALTVAAVPLTRDALAQALDWTLHRAQQALDHALNHPQLAGPLALRRVPPDAYTLTPRLDALTTEQHHALAGATRHHATLTEHEATVLLAAIGVNRWPYETNWNALRTDPRYQATIAALKEAGILYSDSGPHRIGVHPDVLFSLRYEDDTRLARQLGEDVPFNPHRDPWPGAVETNPDGTVTDGPAH</sequence>
<gene>
    <name evidence="2" type="ORF">ACFPZN_49045</name>
</gene>
<accession>A0ABW1AG96</accession>
<organism evidence="2 3">
    <name type="scientific">Actinomadura rugatobispora</name>
    <dbReference type="NCBI Taxonomy" id="1994"/>
    <lineage>
        <taxon>Bacteria</taxon>
        <taxon>Bacillati</taxon>
        <taxon>Actinomycetota</taxon>
        <taxon>Actinomycetes</taxon>
        <taxon>Streptosporangiales</taxon>
        <taxon>Thermomonosporaceae</taxon>
        <taxon>Actinomadura</taxon>
    </lineage>
</organism>
<evidence type="ECO:0000313" key="2">
    <source>
        <dbReference type="EMBL" id="MFC5753617.1"/>
    </source>
</evidence>
<protein>
    <recommendedName>
        <fullName evidence="4">XRE family transcriptional regulator</fullName>
    </recommendedName>
</protein>
<reference evidence="3" key="1">
    <citation type="journal article" date="2019" name="Int. J. Syst. Evol. Microbiol.">
        <title>The Global Catalogue of Microorganisms (GCM) 10K type strain sequencing project: providing services to taxonomists for standard genome sequencing and annotation.</title>
        <authorList>
            <consortium name="The Broad Institute Genomics Platform"/>
            <consortium name="The Broad Institute Genome Sequencing Center for Infectious Disease"/>
            <person name="Wu L."/>
            <person name="Ma J."/>
        </authorList>
    </citation>
    <scope>NUCLEOTIDE SEQUENCE [LARGE SCALE GENOMIC DNA]</scope>
    <source>
        <strain evidence="3">KCTC 42087</strain>
    </source>
</reference>
<name>A0ABW1AG96_9ACTN</name>
<proteinExistence type="predicted"/>
<comment type="caution">
    <text evidence="2">The sequence shown here is derived from an EMBL/GenBank/DDBJ whole genome shotgun (WGS) entry which is preliminary data.</text>
</comment>
<evidence type="ECO:0008006" key="4">
    <source>
        <dbReference type="Google" id="ProtNLM"/>
    </source>
</evidence>
<dbReference type="EMBL" id="JBHSON010000117">
    <property type="protein sequence ID" value="MFC5753617.1"/>
    <property type="molecule type" value="Genomic_DNA"/>
</dbReference>
<evidence type="ECO:0000313" key="3">
    <source>
        <dbReference type="Proteomes" id="UP001596074"/>
    </source>
</evidence>
<feature type="region of interest" description="Disordered" evidence="1">
    <location>
        <begin position="258"/>
        <end position="286"/>
    </location>
</feature>
<dbReference type="Proteomes" id="UP001596074">
    <property type="component" value="Unassembled WGS sequence"/>
</dbReference>